<keyword evidence="2" id="KW-0067">ATP-binding</keyword>
<keyword evidence="2" id="KW-0547">Nucleotide-binding</keyword>
<feature type="domain" description="ABC transporter" evidence="1">
    <location>
        <begin position="25"/>
        <end position="95"/>
    </location>
</feature>
<dbReference type="GO" id="GO:0005524">
    <property type="term" value="F:ATP binding"/>
    <property type="evidence" value="ECO:0007669"/>
    <property type="project" value="UniProtKB-KW"/>
</dbReference>
<dbReference type="GO" id="GO:0005886">
    <property type="term" value="C:plasma membrane"/>
    <property type="evidence" value="ECO:0007669"/>
    <property type="project" value="TreeGrafter"/>
</dbReference>
<evidence type="ECO:0000259" key="1">
    <source>
        <dbReference type="Pfam" id="PF00005"/>
    </source>
</evidence>
<dbReference type="GO" id="GO:0022857">
    <property type="term" value="F:transmembrane transporter activity"/>
    <property type="evidence" value="ECO:0007669"/>
    <property type="project" value="TreeGrafter"/>
</dbReference>
<dbReference type="SUPFAM" id="SSF52540">
    <property type="entry name" value="P-loop containing nucleoside triphosphate hydrolases"/>
    <property type="match status" value="1"/>
</dbReference>
<dbReference type="InterPro" id="IPR003439">
    <property type="entry name" value="ABC_transporter-like_ATP-bd"/>
</dbReference>
<comment type="caution">
    <text evidence="2">The sequence shown here is derived from an EMBL/GenBank/DDBJ whole genome shotgun (WGS) entry which is preliminary data.</text>
</comment>
<sequence length="107" mass="11332">MNEPAVRLDGITKIYGTGPSAVTALKDVTHGFARGSVTAVMGQSGSGKSTLLQCAAGLTRPTSGTVHIGGADITEMREAELSHLRSERIGFVFQIVLLATPMYSRRR</sequence>
<dbReference type="Proteomes" id="UP000605361">
    <property type="component" value="Unassembled WGS sequence"/>
</dbReference>
<reference evidence="2" key="1">
    <citation type="submission" date="2020-11" db="EMBL/GenBank/DDBJ databases">
        <title>Whole-genome analyses of Nonomuraea sp. K274.</title>
        <authorList>
            <person name="Veyisoglu A."/>
        </authorList>
    </citation>
    <scope>NUCLEOTIDE SEQUENCE</scope>
    <source>
        <strain evidence="2">K274</strain>
    </source>
</reference>
<dbReference type="Pfam" id="PF00005">
    <property type="entry name" value="ABC_tran"/>
    <property type="match status" value="1"/>
</dbReference>
<dbReference type="RefSeq" id="WP_195900935.1">
    <property type="nucleotide sequence ID" value="NZ_JADOGI010000189.1"/>
</dbReference>
<accession>A0A931AI08</accession>
<dbReference type="InterPro" id="IPR015854">
    <property type="entry name" value="ABC_transpr_LolD-like"/>
</dbReference>
<evidence type="ECO:0000313" key="3">
    <source>
        <dbReference type="Proteomes" id="UP000605361"/>
    </source>
</evidence>
<keyword evidence="3" id="KW-1185">Reference proteome</keyword>
<proteinExistence type="predicted"/>
<dbReference type="AlphaFoldDB" id="A0A931AI08"/>
<gene>
    <name evidence="2" type="ORF">ITP53_41390</name>
</gene>
<protein>
    <submittedName>
        <fullName evidence="2">ATP-binding cassette domain-containing protein</fullName>
    </submittedName>
</protein>
<dbReference type="GO" id="GO:0016887">
    <property type="term" value="F:ATP hydrolysis activity"/>
    <property type="evidence" value="ECO:0007669"/>
    <property type="project" value="InterPro"/>
</dbReference>
<organism evidence="2 3">
    <name type="scientific">Nonomuraea cypriaca</name>
    <dbReference type="NCBI Taxonomy" id="1187855"/>
    <lineage>
        <taxon>Bacteria</taxon>
        <taxon>Bacillati</taxon>
        <taxon>Actinomycetota</taxon>
        <taxon>Actinomycetes</taxon>
        <taxon>Streptosporangiales</taxon>
        <taxon>Streptosporangiaceae</taxon>
        <taxon>Nonomuraea</taxon>
    </lineage>
</organism>
<dbReference type="PANTHER" id="PTHR24220:SF685">
    <property type="entry name" value="ABC TRANSPORTER RELATED"/>
    <property type="match status" value="1"/>
</dbReference>
<evidence type="ECO:0000313" key="2">
    <source>
        <dbReference type="EMBL" id="MBF8192030.1"/>
    </source>
</evidence>
<dbReference type="EMBL" id="JADOGI010000189">
    <property type="protein sequence ID" value="MBF8192030.1"/>
    <property type="molecule type" value="Genomic_DNA"/>
</dbReference>
<dbReference type="PANTHER" id="PTHR24220">
    <property type="entry name" value="IMPORT ATP-BINDING PROTEIN"/>
    <property type="match status" value="1"/>
</dbReference>
<dbReference type="InterPro" id="IPR027417">
    <property type="entry name" value="P-loop_NTPase"/>
</dbReference>
<dbReference type="Gene3D" id="3.40.50.300">
    <property type="entry name" value="P-loop containing nucleotide triphosphate hydrolases"/>
    <property type="match status" value="1"/>
</dbReference>
<name>A0A931AI08_9ACTN</name>